<proteinExistence type="predicted"/>
<reference evidence="1" key="1">
    <citation type="journal article" date="2021" name="Mol. Ecol. Resour.">
        <title>Apolygus lucorum genome provides insights into omnivorousness and mesophyll feeding.</title>
        <authorList>
            <person name="Liu Y."/>
            <person name="Liu H."/>
            <person name="Wang H."/>
            <person name="Huang T."/>
            <person name="Liu B."/>
            <person name="Yang B."/>
            <person name="Yin L."/>
            <person name="Li B."/>
            <person name="Zhang Y."/>
            <person name="Zhang S."/>
            <person name="Jiang F."/>
            <person name="Zhang X."/>
            <person name="Ren Y."/>
            <person name="Wang B."/>
            <person name="Wang S."/>
            <person name="Lu Y."/>
            <person name="Wu K."/>
            <person name="Fan W."/>
            <person name="Wang G."/>
        </authorList>
    </citation>
    <scope>NUCLEOTIDE SEQUENCE</scope>
    <source>
        <strain evidence="1">12Hb</strain>
    </source>
</reference>
<gene>
    <name evidence="1" type="ORF">GE061_001826</name>
</gene>
<comment type="caution">
    <text evidence="1">The sequence shown here is derived from an EMBL/GenBank/DDBJ whole genome shotgun (WGS) entry which is preliminary data.</text>
</comment>
<accession>A0A8S9X7D3</accession>
<dbReference type="EMBL" id="WIXP02000010">
    <property type="protein sequence ID" value="KAF6203495.1"/>
    <property type="molecule type" value="Genomic_DNA"/>
</dbReference>
<evidence type="ECO:0000313" key="1">
    <source>
        <dbReference type="EMBL" id="KAF6203495.1"/>
    </source>
</evidence>
<keyword evidence="2" id="KW-1185">Reference proteome</keyword>
<dbReference type="AlphaFoldDB" id="A0A8S9X7D3"/>
<dbReference type="Proteomes" id="UP000466442">
    <property type="component" value="Unassembled WGS sequence"/>
</dbReference>
<name>A0A8S9X7D3_APOLU</name>
<organism evidence="1 2">
    <name type="scientific">Apolygus lucorum</name>
    <name type="common">Small green plant bug</name>
    <name type="synonym">Lygocoris lucorum</name>
    <dbReference type="NCBI Taxonomy" id="248454"/>
    <lineage>
        <taxon>Eukaryota</taxon>
        <taxon>Metazoa</taxon>
        <taxon>Ecdysozoa</taxon>
        <taxon>Arthropoda</taxon>
        <taxon>Hexapoda</taxon>
        <taxon>Insecta</taxon>
        <taxon>Pterygota</taxon>
        <taxon>Neoptera</taxon>
        <taxon>Paraneoptera</taxon>
        <taxon>Hemiptera</taxon>
        <taxon>Heteroptera</taxon>
        <taxon>Panheteroptera</taxon>
        <taxon>Cimicomorpha</taxon>
        <taxon>Miridae</taxon>
        <taxon>Mirini</taxon>
        <taxon>Apolygus</taxon>
    </lineage>
</organism>
<sequence length="108" mass="11230">MSISSTTSGASGSLAQRVSCVSRAVSISTVASFPISDSASEIIVPTGGSMDVLTPPCIRLQCFSTLYSDFPAFPAVGNDVSSRDAYVDYLLENGLKLVYLGLEASLPT</sequence>
<evidence type="ECO:0000313" key="2">
    <source>
        <dbReference type="Proteomes" id="UP000466442"/>
    </source>
</evidence>
<protein>
    <submittedName>
        <fullName evidence="1">Uncharacterized protein</fullName>
    </submittedName>
</protein>